<reference evidence="1" key="1">
    <citation type="submission" date="2019-10" db="EMBL/GenBank/DDBJ databases">
        <authorList>
            <person name="Soares A.E.R."/>
            <person name="Aleixo A."/>
            <person name="Schneider P."/>
            <person name="Miyaki C.Y."/>
            <person name="Schneider M.P."/>
            <person name="Mello C."/>
            <person name="Vasconcelos A.T.R."/>
        </authorList>
    </citation>
    <scope>NUCLEOTIDE SEQUENCE</scope>
    <source>
        <tissue evidence="1">Muscle</tissue>
    </source>
</reference>
<dbReference type="EMBL" id="WHWB01033118">
    <property type="protein sequence ID" value="KAJ7421822.1"/>
    <property type="molecule type" value="Genomic_DNA"/>
</dbReference>
<evidence type="ECO:0000313" key="2">
    <source>
        <dbReference type="Proteomes" id="UP001145742"/>
    </source>
</evidence>
<gene>
    <name evidence="1" type="ORF">WISP_41051</name>
</gene>
<proteinExistence type="predicted"/>
<accession>A0ABQ9DM38</accession>
<protein>
    <recommendedName>
        <fullName evidence="3">Reverse transcriptase domain-containing protein</fullName>
    </recommendedName>
</protein>
<keyword evidence="2" id="KW-1185">Reference proteome</keyword>
<name>A0ABQ9DM38_9PASS</name>
<dbReference type="PANTHER" id="PTHR33395:SF22">
    <property type="entry name" value="REVERSE TRANSCRIPTASE DOMAIN-CONTAINING PROTEIN"/>
    <property type="match status" value="1"/>
</dbReference>
<dbReference type="PANTHER" id="PTHR33395">
    <property type="entry name" value="TRANSCRIPTASE, PUTATIVE-RELATED-RELATED"/>
    <property type="match status" value="1"/>
</dbReference>
<dbReference type="Proteomes" id="UP001145742">
    <property type="component" value="Unassembled WGS sequence"/>
</dbReference>
<sequence>MPESNRQGRRPWLSRGLGNKAKEEDVYTQWKQGQVTWKEFRDAACRYREKIHVAKAQLEFKLGRNVGKSKSFFKYIGRNKQYRNIVGPLQYGNGHLRNRDIGKAEVFNDFLASVFNTDDEPRGSQCPELEDHDCENDRIPTNPEIARDLLLQLDPYKSLGPDKIHPRILKRLAGVIAKSLSMILEQFCESGEVPADWKLANLVPVFQKGKKKDPGCYRPVSLISLPGKVVEKIILGGFEKNLKDHAVIGHSQHCFMRGKSYLSRLISFYDKVAHLAD</sequence>
<evidence type="ECO:0008006" key="3">
    <source>
        <dbReference type="Google" id="ProtNLM"/>
    </source>
</evidence>
<organism evidence="1 2">
    <name type="scientific">Willisornis vidua</name>
    <name type="common">Xingu scale-backed antbird</name>
    <dbReference type="NCBI Taxonomy" id="1566151"/>
    <lineage>
        <taxon>Eukaryota</taxon>
        <taxon>Metazoa</taxon>
        <taxon>Chordata</taxon>
        <taxon>Craniata</taxon>
        <taxon>Vertebrata</taxon>
        <taxon>Euteleostomi</taxon>
        <taxon>Archelosauria</taxon>
        <taxon>Archosauria</taxon>
        <taxon>Dinosauria</taxon>
        <taxon>Saurischia</taxon>
        <taxon>Theropoda</taxon>
        <taxon>Coelurosauria</taxon>
        <taxon>Aves</taxon>
        <taxon>Neognathae</taxon>
        <taxon>Neoaves</taxon>
        <taxon>Telluraves</taxon>
        <taxon>Australaves</taxon>
        <taxon>Passeriformes</taxon>
        <taxon>Thamnophilidae</taxon>
        <taxon>Willisornis</taxon>
    </lineage>
</organism>
<evidence type="ECO:0000313" key="1">
    <source>
        <dbReference type="EMBL" id="KAJ7421822.1"/>
    </source>
</evidence>
<comment type="caution">
    <text evidence="1">The sequence shown here is derived from an EMBL/GenBank/DDBJ whole genome shotgun (WGS) entry which is preliminary data.</text>
</comment>